<reference evidence="5" key="1">
    <citation type="journal article" date="2010" name="Genome Res.">
        <title>Population genomic sequencing of Coccidioides fungi reveals recent hybridization and transposon control.</title>
        <authorList>
            <person name="Neafsey D.E."/>
            <person name="Barker B.M."/>
            <person name="Sharpton T.J."/>
            <person name="Stajich J.E."/>
            <person name="Park D.J."/>
            <person name="Whiston E."/>
            <person name="Hung C.-Y."/>
            <person name="McMahan C."/>
            <person name="White J."/>
            <person name="Sykes S."/>
            <person name="Heiman D."/>
            <person name="Young S."/>
            <person name="Zeng Q."/>
            <person name="Abouelleil A."/>
            <person name="Aftuck L."/>
            <person name="Bessette D."/>
            <person name="Brown A."/>
            <person name="FitzGerald M."/>
            <person name="Lui A."/>
            <person name="Macdonald J.P."/>
            <person name="Priest M."/>
            <person name="Orbach M.J."/>
            <person name="Galgiani J.N."/>
            <person name="Kirkland T.N."/>
            <person name="Cole G.T."/>
            <person name="Birren B.W."/>
            <person name="Henn M.R."/>
            <person name="Taylor J.W."/>
            <person name="Rounsley S.D."/>
        </authorList>
    </citation>
    <scope>NUCLEOTIDE SEQUENCE [LARGE SCALE GENOMIC DNA]</scope>
    <source>
        <strain evidence="5">H538.4</strain>
    </source>
</reference>
<comment type="cofactor">
    <cofactor evidence="2">
        <name>thiamine diphosphate</name>
        <dbReference type="ChEBI" id="CHEBI:58937"/>
    </cofactor>
</comment>
<dbReference type="VEuPathDB" id="FungiDB:CIHG_01590"/>
<evidence type="ECO:0000313" key="5">
    <source>
        <dbReference type="Proteomes" id="UP000054563"/>
    </source>
</evidence>
<dbReference type="InterPro" id="IPR050771">
    <property type="entry name" value="Alpha-ketoacid_DH_E1_comp"/>
</dbReference>
<evidence type="ECO:0000259" key="3">
    <source>
        <dbReference type="Pfam" id="PF00676"/>
    </source>
</evidence>
<dbReference type="eggNOG" id="KOG1182">
    <property type="taxonomic scope" value="Eukaryota"/>
</dbReference>
<feature type="domain" description="Dehydrogenase E1 component" evidence="3">
    <location>
        <begin position="106"/>
        <end position="284"/>
    </location>
</feature>
<dbReference type="Proteomes" id="UP000054563">
    <property type="component" value="Unassembled WGS sequence"/>
</dbReference>
<dbReference type="InterPro" id="IPR029061">
    <property type="entry name" value="THDP-binding"/>
</dbReference>
<organism evidence="4 5">
    <name type="scientific">Coccidioides immitis H538.4</name>
    <dbReference type="NCBI Taxonomy" id="396776"/>
    <lineage>
        <taxon>Eukaryota</taxon>
        <taxon>Fungi</taxon>
        <taxon>Dikarya</taxon>
        <taxon>Ascomycota</taxon>
        <taxon>Pezizomycotina</taxon>
        <taxon>Eurotiomycetes</taxon>
        <taxon>Eurotiomycetidae</taxon>
        <taxon>Onygenales</taxon>
        <taxon>Onygenaceae</taxon>
        <taxon>Coccidioides</taxon>
    </lineage>
</organism>
<dbReference type="CDD" id="cd02000">
    <property type="entry name" value="TPP_E1_PDC_ADC_BCADC"/>
    <property type="match status" value="1"/>
</dbReference>
<comment type="similarity">
    <text evidence="2">Belongs to the BCKDHA family.</text>
</comment>
<dbReference type="GO" id="GO:0003863">
    <property type="term" value="F:branched-chain 2-oxo acid dehydrogenase activity"/>
    <property type="evidence" value="ECO:0007669"/>
    <property type="project" value="UniProtKB-EC"/>
</dbReference>
<dbReference type="SUPFAM" id="SSF52518">
    <property type="entry name" value="Thiamin diphosphate-binding fold (THDP-binding)"/>
    <property type="match status" value="1"/>
</dbReference>
<comment type="catalytic activity">
    <reaction evidence="2">
        <text>N(6)-[(R)-lipoyl]-L-lysyl-[protein] + 3-methyl-2-oxobutanoate + H(+) = N(6)-[(R)-S(8)-2-methylpropanoyldihydrolipoyl]-L-lysyl-[protein] + CO2</text>
        <dbReference type="Rhea" id="RHEA:13457"/>
        <dbReference type="Rhea" id="RHEA-COMP:10474"/>
        <dbReference type="Rhea" id="RHEA-COMP:10497"/>
        <dbReference type="ChEBI" id="CHEBI:11851"/>
        <dbReference type="ChEBI" id="CHEBI:15378"/>
        <dbReference type="ChEBI" id="CHEBI:16526"/>
        <dbReference type="ChEBI" id="CHEBI:83099"/>
        <dbReference type="ChEBI" id="CHEBI:83142"/>
        <dbReference type="EC" id="1.2.4.4"/>
    </reaction>
</comment>
<dbReference type="Pfam" id="PF00676">
    <property type="entry name" value="E1_dh"/>
    <property type="match status" value="1"/>
</dbReference>
<dbReference type="PANTHER" id="PTHR43380">
    <property type="entry name" value="2-OXOISOVALERATE DEHYDROGENASE SUBUNIT ALPHA, MITOCHONDRIAL"/>
    <property type="match status" value="1"/>
</dbReference>
<dbReference type="AlphaFoldDB" id="A0A0J8RGQ3"/>
<dbReference type="PANTHER" id="PTHR43380:SF1">
    <property type="entry name" value="2-OXOISOVALERATE DEHYDROGENASE SUBUNIT ALPHA, MITOCHONDRIAL"/>
    <property type="match status" value="1"/>
</dbReference>
<sequence>MSRPLLHQCLRSSRGASVGSRLGRVRWGSSISQKPGSDHLRFPGAINSKFTTNLNFINPSDQPAIPTYRVMDSDGVIVDKSRAPNVPDEEVISWYKNMVQALQNPNEPKQIVACYFGEGAASEGDFHAALNIAATRSCPVVFICRNNGYAISTPTLEQYRGDGIASRGVGYGIDTIRVDGNDIFAVREVTKEARRMALENRPILIEAMSYRVSHHSTSDDSFAYRARVEVEDWKRRDNPIIRLRKWMENKGIWNEDLERETREQLRKDVLTEFAAAEREQKPAIKELFTDVYEQMTPELLAQKEELKRIIEAYPNEYDISEYDGGLKGL</sequence>
<proteinExistence type="inferred from homology"/>
<dbReference type="EC" id="1.2.4.4" evidence="2"/>
<evidence type="ECO:0000256" key="2">
    <source>
        <dbReference type="RuleBase" id="RU365014"/>
    </source>
</evidence>
<accession>A0A0J8RGQ3</accession>
<dbReference type="STRING" id="396776.A0A0J8RGQ3"/>
<dbReference type="OrthoDB" id="3845at2759"/>
<dbReference type="EMBL" id="DS016983">
    <property type="protein sequence ID" value="KMU83806.1"/>
    <property type="molecule type" value="Genomic_DNA"/>
</dbReference>
<keyword evidence="1 2" id="KW-0560">Oxidoreductase</keyword>
<dbReference type="GO" id="GO:0009083">
    <property type="term" value="P:branched-chain amino acid catabolic process"/>
    <property type="evidence" value="ECO:0007669"/>
    <property type="project" value="TreeGrafter"/>
</dbReference>
<evidence type="ECO:0000313" key="4">
    <source>
        <dbReference type="EMBL" id="KMU83806.1"/>
    </source>
</evidence>
<gene>
    <name evidence="4" type="ORF">CIHG_01590</name>
</gene>
<keyword evidence="2" id="KW-0786">Thiamine pyrophosphate</keyword>
<comment type="function">
    <text evidence="2">The branched-chain alpha-keto dehydrogenase complex catalyzes the overall conversion of alpha-keto acids to acyl-CoA and CO(2). It contains multiple copies of three enzymatic components: branched-chain alpha-keto acid decarboxylase (E1), lipoamide acyltransferase (E2) and lipoamide dehydrogenase (E3).</text>
</comment>
<protein>
    <recommendedName>
        <fullName evidence="2">2-oxoisovalerate dehydrogenase subunit alpha</fullName>
        <ecNumber evidence="2">1.2.4.4</ecNumber>
    </recommendedName>
    <alternativeName>
        <fullName evidence="2">Branched-chain alpha-keto acid dehydrogenase E1 component alpha chain</fullName>
    </alternativeName>
</protein>
<name>A0A0J8RGQ3_COCIT</name>
<evidence type="ECO:0000256" key="1">
    <source>
        <dbReference type="ARBA" id="ARBA00023002"/>
    </source>
</evidence>
<dbReference type="InterPro" id="IPR001017">
    <property type="entry name" value="DH_E1"/>
</dbReference>
<dbReference type="Gene3D" id="3.40.50.970">
    <property type="match status" value="2"/>
</dbReference>